<keyword evidence="3" id="KW-1185">Reference proteome</keyword>
<comment type="caution">
    <text evidence="2">The sequence shown here is derived from an EMBL/GenBank/DDBJ whole genome shotgun (WGS) entry which is preliminary data.</text>
</comment>
<dbReference type="EMBL" id="PDNB01000033">
    <property type="protein sequence ID" value="PGH14591.1"/>
    <property type="molecule type" value="Genomic_DNA"/>
</dbReference>
<sequence>MDNNQNPFGLSTILSDLGKNKSHRPHQLPRPHPSIDKPTGKENHRPRSTHHGWMKNRSTKTLLNNNDDDDDVHPINPRGRTITPTPATLIDGMDRRIKPIRSDKPQTSSTSRPNTA</sequence>
<proteinExistence type="predicted"/>
<feature type="compositionally biased region" description="Polar residues" evidence="1">
    <location>
        <begin position="105"/>
        <end position="116"/>
    </location>
</feature>
<evidence type="ECO:0000256" key="1">
    <source>
        <dbReference type="SAM" id="MobiDB-lite"/>
    </source>
</evidence>
<feature type="compositionally biased region" description="Polar residues" evidence="1">
    <location>
        <begin position="1"/>
        <end position="14"/>
    </location>
</feature>
<evidence type="ECO:0000313" key="2">
    <source>
        <dbReference type="EMBL" id="PGH14591.1"/>
    </source>
</evidence>
<evidence type="ECO:0000313" key="3">
    <source>
        <dbReference type="Proteomes" id="UP000223968"/>
    </source>
</evidence>
<feature type="compositionally biased region" description="Basic residues" evidence="1">
    <location>
        <begin position="46"/>
        <end position="58"/>
    </location>
</feature>
<feature type="compositionally biased region" description="Basic residues" evidence="1">
    <location>
        <begin position="20"/>
        <end position="29"/>
    </location>
</feature>
<feature type="region of interest" description="Disordered" evidence="1">
    <location>
        <begin position="1"/>
        <end position="116"/>
    </location>
</feature>
<accession>A0A2B7Y0N3</accession>
<dbReference type="Proteomes" id="UP000223968">
    <property type="component" value="Unassembled WGS sequence"/>
</dbReference>
<organism evidence="2 3">
    <name type="scientific">Helicocarpus griseus UAMH5409</name>
    <dbReference type="NCBI Taxonomy" id="1447875"/>
    <lineage>
        <taxon>Eukaryota</taxon>
        <taxon>Fungi</taxon>
        <taxon>Dikarya</taxon>
        <taxon>Ascomycota</taxon>
        <taxon>Pezizomycotina</taxon>
        <taxon>Eurotiomycetes</taxon>
        <taxon>Eurotiomycetidae</taxon>
        <taxon>Onygenales</taxon>
        <taxon>Ajellomycetaceae</taxon>
        <taxon>Helicocarpus</taxon>
    </lineage>
</organism>
<feature type="compositionally biased region" description="Basic and acidic residues" evidence="1">
    <location>
        <begin position="92"/>
        <end position="104"/>
    </location>
</feature>
<reference evidence="2 3" key="1">
    <citation type="submission" date="2017-10" db="EMBL/GenBank/DDBJ databases">
        <title>Comparative genomics in systemic dimorphic fungi from Ajellomycetaceae.</title>
        <authorList>
            <person name="Munoz J.F."/>
            <person name="Mcewen J.G."/>
            <person name="Clay O.K."/>
            <person name="Cuomo C.A."/>
        </authorList>
    </citation>
    <scope>NUCLEOTIDE SEQUENCE [LARGE SCALE GENOMIC DNA]</scope>
    <source>
        <strain evidence="2 3">UAMH5409</strain>
    </source>
</reference>
<gene>
    <name evidence="2" type="ORF">AJ79_02926</name>
</gene>
<name>A0A2B7Y0N3_9EURO</name>
<protein>
    <submittedName>
        <fullName evidence="2">Uncharacterized protein</fullName>
    </submittedName>
</protein>
<feature type="compositionally biased region" description="Basic and acidic residues" evidence="1">
    <location>
        <begin position="33"/>
        <end position="45"/>
    </location>
</feature>
<dbReference type="AlphaFoldDB" id="A0A2B7Y0N3"/>